<dbReference type="InterPro" id="IPR001466">
    <property type="entry name" value="Beta-lactam-related"/>
</dbReference>
<protein>
    <submittedName>
        <fullName evidence="2">CubicO group peptidase (Beta-lactamase class C family)</fullName>
    </submittedName>
</protein>
<evidence type="ECO:0000313" key="2">
    <source>
        <dbReference type="EMBL" id="PXX59861.1"/>
    </source>
</evidence>
<dbReference type="RefSeq" id="WP_051187652.1">
    <property type="nucleotide sequence ID" value="NZ_QJKF01000011.1"/>
</dbReference>
<evidence type="ECO:0000259" key="1">
    <source>
        <dbReference type="Pfam" id="PF00144"/>
    </source>
</evidence>
<reference evidence="2 3" key="1">
    <citation type="submission" date="2018-05" db="EMBL/GenBank/DDBJ databases">
        <title>Genomic Encyclopedia of Type Strains, Phase IV (KMG-IV): sequencing the most valuable type-strain genomes for metagenomic binning, comparative biology and taxonomic classification.</title>
        <authorList>
            <person name="Goeker M."/>
        </authorList>
    </citation>
    <scope>NUCLEOTIDE SEQUENCE [LARGE SCALE GENOMIC DNA]</scope>
    <source>
        <strain evidence="2 3">DSM 44704</strain>
    </source>
</reference>
<dbReference type="PANTHER" id="PTHR43319">
    <property type="entry name" value="BETA-LACTAMASE-RELATED"/>
    <property type="match status" value="1"/>
</dbReference>
<keyword evidence="3" id="KW-1185">Reference proteome</keyword>
<feature type="domain" description="Beta-lactamase-related" evidence="1">
    <location>
        <begin position="33"/>
        <end position="385"/>
    </location>
</feature>
<accession>A0A318JZG6</accession>
<proteinExistence type="predicted"/>
<evidence type="ECO:0000313" key="3">
    <source>
        <dbReference type="Proteomes" id="UP000247569"/>
    </source>
</evidence>
<gene>
    <name evidence="2" type="ORF">DFR70_111248</name>
</gene>
<dbReference type="Gene3D" id="3.40.710.10">
    <property type="entry name" value="DD-peptidase/beta-lactamase superfamily"/>
    <property type="match status" value="1"/>
</dbReference>
<dbReference type="Pfam" id="PF00144">
    <property type="entry name" value="Beta-lactamase"/>
    <property type="match status" value="1"/>
</dbReference>
<dbReference type="AlphaFoldDB" id="A0A318JZG6"/>
<name>A0A318JZG6_9NOCA</name>
<dbReference type="InterPro" id="IPR012338">
    <property type="entry name" value="Beta-lactam/transpept-like"/>
</dbReference>
<dbReference type="Proteomes" id="UP000247569">
    <property type="component" value="Unassembled WGS sequence"/>
</dbReference>
<dbReference type="SUPFAM" id="SSF56601">
    <property type="entry name" value="beta-lactamase/transpeptidase-like"/>
    <property type="match status" value="1"/>
</dbReference>
<dbReference type="PANTHER" id="PTHR43319:SF3">
    <property type="entry name" value="BETA-LACTAMASE-RELATED DOMAIN-CONTAINING PROTEIN"/>
    <property type="match status" value="1"/>
</dbReference>
<sequence>MPSASSDSAPSVGNMLIDERFTVVAAKFFAMFRRRRQGGGGLAVYLHGAPVLDIWAGWADGDRRWHADTLALSYSTGKGVAATVVHRLAERGVLDYDAPVATYWPEFAAQGKDAITVRDVLNHRAGLQRTRGLLDDPADLLDHDAVAAAIAASAPDPLRLRASGYHGLTFGTIVAEIAQRATGRAFTELVRTELAEPLGDNDFYFGVPQQQRHRLAKLSPRLGVARVPFDRMIAPFASLRMVHAARGAVYDGWADMTLGDQPYDAMMPGWNGVFTARALAEMYGAIANDGTVGHRRLLRPETTRLIARMPPNGRFDYVLGAAPHFALGYHRGIVGTKLTRQALGHFGIGGSGGIAMPGIGLSVAFVTNHLGNHAMSLGDARLPVLAALAQRAALGVEDTGGLPDSLDVAVG</sequence>
<comment type="caution">
    <text evidence="2">The sequence shown here is derived from an EMBL/GenBank/DDBJ whole genome shotgun (WGS) entry which is preliminary data.</text>
</comment>
<organism evidence="2 3">
    <name type="scientific">Nocardia tenerifensis</name>
    <dbReference type="NCBI Taxonomy" id="228006"/>
    <lineage>
        <taxon>Bacteria</taxon>
        <taxon>Bacillati</taxon>
        <taxon>Actinomycetota</taxon>
        <taxon>Actinomycetes</taxon>
        <taxon>Mycobacteriales</taxon>
        <taxon>Nocardiaceae</taxon>
        <taxon>Nocardia</taxon>
    </lineage>
</organism>
<dbReference type="OrthoDB" id="9809635at2"/>
<dbReference type="EMBL" id="QJKF01000011">
    <property type="protein sequence ID" value="PXX59861.1"/>
    <property type="molecule type" value="Genomic_DNA"/>
</dbReference>
<dbReference type="InterPro" id="IPR052907">
    <property type="entry name" value="Beta-lactamase/esterase"/>
</dbReference>